<evidence type="ECO:0000313" key="5">
    <source>
        <dbReference type="EnsemblProtists" id="EKX42697"/>
    </source>
</evidence>
<dbReference type="GeneID" id="17299334"/>
<dbReference type="EnsemblProtists" id="EKX42697">
    <property type="protein sequence ID" value="EKX42697"/>
    <property type="gene ID" value="GUITHDRAFT_153516"/>
</dbReference>
<dbReference type="Proteomes" id="UP000011087">
    <property type="component" value="Unassembled WGS sequence"/>
</dbReference>
<sequence>MNRAVTVISLLLIFAELVLQVASDIWKGEHLQNSFERAPLYAFIVLGTMYSVAALTVSAKEKNVFLFLSSLATLVVVIFNLLEEAKVYHLLDELSLFVIYCLLELLVVFFDGLALRQWLNSRNSFPVGVVEGSVDGTVKKQDMANFVYPSAPEIRIVKHDVAPFAAKPVKGICESSWEPFSNEMPDEFKNKLQVVVETASVSSGGTSRPSTAFQGYPRSPVVSDR</sequence>
<dbReference type="EMBL" id="JH993015">
    <property type="protein sequence ID" value="EKX42697.1"/>
    <property type="molecule type" value="Genomic_DNA"/>
</dbReference>
<name>L1J309_GUITC</name>
<keyword evidence="2" id="KW-1133">Transmembrane helix</keyword>
<feature type="transmembrane region" description="Helical" evidence="2">
    <location>
        <begin position="64"/>
        <end position="82"/>
    </location>
</feature>
<accession>L1J309</accession>
<proteinExistence type="predicted"/>
<keyword evidence="6" id="KW-1185">Reference proteome</keyword>
<evidence type="ECO:0000313" key="4">
    <source>
        <dbReference type="EMBL" id="EKX42697.1"/>
    </source>
</evidence>
<reference evidence="4 6" key="1">
    <citation type="journal article" date="2012" name="Nature">
        <title>Algal genomes reveal evolutionary mosaicism and the fate of nucleomorphs.</title>
        <authorList>
            <consortium name="DOE Joint Genome Institute"/>
            <person name="Curtis B.A."/>
            <person name="Tanifuji G."/>
            <person name="Burki F."/>
            <person name="Gruber A."/>
            <person name="Irimia M."/>
            <person name="Maruyama S."/>
            <person name="Arias M.C."/>
            <person name="Ball S.G."/>
            <person name="Gile G.H."/>
            <person name="Hirakawa Y."/>
            <person name="Hopkins J.F."/>
            <person name="Kuo A."/>
            <person name="Rensing S.A."/>
            <person name="Schmutz J."/>
            <person name="Symeonidi A."/>
            <person name="Elias M."/>
            <person name="Eveleigh R.J."/>
            <person name="Herman E.K."/>
            <person name="Klute M.J."/>
            <person name="Nakayama T."/>
            <person name="Obornik M."/>
            <person name="Reyes-Prieto A."/>
            <person name="Armbrust E.V."/>
            <person name="Aves S.J."/>
            <person name="Beiko R.G."/>
            <person name="Coutinho P."/>
            <person name="Dacks J.B."/>
            <person name="Durnford D.G."/>
            <person name="Fast N.M."/>
            <person name="Green B.R."/>
            <person name="Grisdale C.J."/>
            <person name="Hempel F."/>
            <person name="Henrissat B."/>
            <person name="Hoppner M.P."/>
            <person name="Ishida K."/>
            <person name="Kim E."/>
            <person name="Koreny L."/>
            <person name="Kroth P.G."/>
            <person name="Liu Y."/>
            <person name="Malik S.B."/>
            <person name="Maier U.G."/>
            <person name="McRose D."/>
            <person name="Mock T."/>
            <person name="Neilson J.A."/>
            <person name="Onodera N.T."/>
            <person name="Poole A.M."/>
            <person name="Pritham E.J."/>
            <person name="Richards T.A."/>
            <person name="Rocap G."/>
            <person name="Roy S.W."/>
            <person name="Sarai C."/>
            <person name="Schaack S."/>
            <person name="Shirato S."/>
            <person name="Slamovits C.H."/>
            <person name="Spencer D.F."/>
            <person name="Suzuki S."/>
            <person name="Worden A.Z."/>
            <person name="Zauner S."/>
            <person name="Barry K."/>
            <person name="Bell C."/>
            <person name="Bharti A.K."/>
            <person name="Crow J.A."/>
            <person name="Grimwood J."/>
            <person name="Kramer R."/>
            <person name="Lindquist E."/>
            <person name="Lucas S."/>
            <person name="Salamov A."/>
            <person name="McFadden G.I."/>
            <person name="Lane C.E."/>
            <person name="Keeling P.J."/>
            <person name="Gray M.W."/>
            <person name="Grigoriev I.V."/>
            <person name="Archibald J.M."/>
        </authorList>
    </citation>
    <scope>NUCLEOTIDE SEQUENCE</scope>
    <source>
        <strain evidence="4 6">CCMP2712</strain>
    </source>
</reference>
<gene>
    <name evidence="4" type="ORF">GUITHDRAFT_153516</name>
</gene>
<protein>
    <submittedName>
        <fullName evidence="4 5">Uncharacterized protein</fullName>
    </submittedName>
</protein>
<evidence type="ECO:0000256" key="3">
    <source>
        <dbReference type="SAM" id="SignalP"/>
    </source>
</evidence>
<dbReference type="KEGG" id="gtt:GUITHDRAFT_153516"/>
<feature type="transmembrane region" description="Helical" evidence="2">
    <location>
        <begin position="94"/>
        <end position="115"/>
    </location>
</feature>
<keyword evidence="2" id="KW-0812">Transmembrane</keyword>
<dbReference type="PaxDb" id="55529-EKX42697"/>
<keyword evidence="2" id="KW-0472">Membrane</keyword>
<evidence type="ECO:0000256" key="2">
    <source>
        <dbReference type="SAM" id="Phobius"/>
    </source>
</evidence>
<dbReference type="AlphaFoldDB" id="L1J309"/>
<feature type="signal peptide" evidence="3">
    <location>
        <begin position="1"/>
        <end position="23"/>
    </location>
</feature>
<evidence type="ECO:0000313" key="6">
    <source>
        <dbReference type="Proteomes" id="UP000011087"/>
    </source>
</evidence>
<dbReference type="RefSeq" id="XP_005829677.1">
    <property type="nucleotide sequence ID" value="XM_005829620.1"/>
</dbReference>
<feature type="compositionally biased region" description="Polar residues" evidence="1">
    <location>
        <begin position="200"/>
        <end position="213"/>
    </location>
</feature>
<dbReference type="HOGENOM" id="CLU_1232676_0_0_1"/>
<feature type="chain" id="PRO_5008770863" evidence="3">
    <location>
        <begin position="24"/>
        <end position="225"/>
    </location>
</feature>
<feature type="transmembrane region" description="Helical" evidence="2">
    <location>
        <begin position="39"/>
        <end position="57"/>
    </location>
</feature>
<reference evidence="6" key="2">
    <citation type="submission" date="2012-11" db="EMBL/GenBank/DDBJ databases">
        <authorList>
            <person name="Kuo A."/>
            <person name="Curtis B.A."/>
            <person name="Tanifuji G."/>
            <person name="Burki F."/>
            <person name="Gruber A."/>
            <person name="Irimia M."/>
            <person name="Maruyama S."/>
            <person name="Arias M.C."/>
            <person name="Ball S.G."/>
            <person name="Gile G.H."/>
            <person name="Hirakawa Y."/>
            <person name="Hopkins J.F."/>
            <person name="Rensing S.A."/>
            <person name="Schmutz J."/>
            <person name="Symeonidi A."/>
            <person name="Elias M."/>
            <person name="Eveleigh R.J."/>
            <person name="Herman E.K."/>
            <person name="Klute M.J."/>
            <person name="Nakayama T."/>
            <person name="Obornik M."/>
            <person name="Reyes-Prieto A."/>
            <person name="Armbrust E.V."/>
            <person name="Aves S.J."/>
            <person name="Beiko R.G."/>
            <person name="Coutinho P."/>
            <person name="Dacks J.B."/>
            <person name="Durnford D.G."/>
            <person name="Fast N.M."/>
            <person name="Green B.R."/>
            <person name="Grisdale C."/>
            <person name="Hempe F."/>
            <person name="Henrissat B."/>
            <person name="Hoppner M.P."/>
            <person name="Ishida K.-I."/>
            <person name="Kim E."/>
            <person name="Koreny L."/>
            <person name="Kroth P.G."/>
            <person name="Liu Y."/>
            <person name="Malik S.-B."/>
            <person name="Maier U.G."/>
            <person name="McRose D."/>
            <person name="Mock T."/>
            <person name="Neilson J.A."/>
            <person name="Onodera N.T."/>
            <person name="Poole A.M."/>
            <person name="Pritham E.J."/>
            <person name="Richards T.A."/>
            <person name="Rocap G."/>
            <person name="Roy S.W."/>
            <person name="Sarai C."/>
            <person name="Schaack S."/>
            <person name="Shirato S."/>
            <person name="Slamovits C.H."/>
            <person name="Spencer D.F."/>
            <person name="Suzuki S."/>
            <person name="Worden A.Z."/>
            <person name="Zauner S."/>
            <person name="Barry K."/>
            <person name="Bell C."/>
            <person name="Bharti A.K."/>
            <person name="Crow J.A."/>
            <person name="Grimwood J."/>
            <person name="Kramer R."/>
            <person name="Lindquist E."/>
            <person name="Lucas S."/>
            <person name="Salamov A."/>
            <person name="McFadden G.I."/>
            <person name="Lane C.E."/>
            <person name="Keeling P.J."/>
            <person name="Gray M.W."/>
            <person name="Grigoriev I.V."/>
            <person name="Archibald J.M."/>
        </authorList>
    </citation>
    <scope>NUCLEOTIDE SEQUENCE</scope>
    <source>
        <strain evidence="6">CCMP2712</strain>
    </source>
</reference>
<feature type="non-terminal residue" evidence="4">
    <location>
        <position position="1"/>
    </location>
</feature>
<keyword evidence="3" id="KW-0732">Signal</keyword>
<reference evidence="5" key="3">
    <citation type="submission" date="2015-06" db="UniProtKB">
        <authorList>
            <consortium name="EnsemblProtists"/>
        </authorList>
    </citation>
    <scope>IDENTIFICATION</scope>
</reference>
<evidence type="ECO:0000256" key="1">
    <source>
        <dbReference type="SAM" id="MobiDB-lite"/>
    </source>
</evidence>
<feature type="region of interest" description="Disordered" evidence="1">
    <location>
        <begin position="200"/>
        <end position="225"/>
    </location>
</feature>
<organism evidence="4">
    <name type="scientific">Guillardia theta (strain CCMP2712)</name>
    <name type="common">Cryptophyte</name>
    <dbReference type="NCBI Taxonomy" id="905079"/>
    <lineage>
        <taxon>Eukaryota</taxon>
        <taxon>Cryptophyceae</taxon>
        <taxon>Pyrenomonadales</taxon>
        <taxon>Geminigeraceae</taxon>
        <taxon>Guillardia</taxon>
    </lineage>
</organism>